<accession>A0A9J7Z6A0</accession>
<sequence>KYKYFSKAEVMPEDCPCNKCAVYYFKFSLVTSSELSFKCFFTDPSPVQLIVQFLEQASKLPVNRTLKLMALKVTAHLTWDLNLLEKGLTIPVLNMLLNEFLCVSRVPPGVKHVDLDLSTLPPTTAMAVIIYNRWENKTENQSKVHYNLGGIYFQQGCSDPSVYEKAKEHFRKARELLTKVSRY</sequence>
<dbReference type="GO" id="GO:0005694">
    <property type="term" value="C:chromosome"/>
    <property type="evidence" value="ECO:0007669"/>
    <property type="project" value="UniProtKB-SubCell"/>
</dbReference>
<dbReference type="PANTHER" id="PTHR13350">
    <property type="entry name" value="INTEGRATOR COMPLEX SUBUNIT 8"/>
    <property type="match status" value="1"/>
</dbReference>
<dbReference type="PANTHER" id="PTHR13350:SF1">
    <property type="entry name" value="INTEGRATOR COMPLEX SUBUNIT 8"/>
    <property type="match status" value="1"/>
</dbReference>
<dbReference type="Ensembl" id="ENSCCRT00000130051.1">
    <property type="protein sequence ID" value="ENSCCRP00000128554.1"/>
    <property type="gene ID" value="ENSCCRG00000062985.1"/>
</dbReference>
<dbReference type="InterPro" id="IPR038751">
    <property type="entry name" value="INTS8"/>
</dbReference>
<reference evidence="1" key="1">
    <citation type="submission" date="2025-08" db="UniProtKB">
        <authorList>
            <consortium name="Ensembl"/>
        </authorList>
    </citation>
    <scope>IDENTIFICATION</scope>
</reference>
<name>A0A9J7Z6A0_CYPCA</name>
<proteinExistence type="predicted"/>
<dbReference type="GO" id="GO:0032039">
    <property type="term" value="C:integrator complex"/>
    <property type="evidence" value="ECO:0007669"/>
    <property type="project" value="TreeGrafter"/>
</dbReference>
<evidence type="ECO:0000313" key="1">
    <source>
        <dbReference type="Ensembl" id="ENSCCRP00000128554.1"/>
    </source>
</evidence>
<keyword evidence="2" id="KW-1185">Reference proteome</keyword>
<dbReference type="GeneTree" id="ENSGT00390000007597"/>
<evidence type="ECO:0000313" key="2">
    <source>
        <dbReference type="Proteomes" id="UP001108240"/>
    </source>
</evidence>
<dbReference type="AlphaFoldDB" id="A0A9J7Z6A0"/>
<protein>
    <submittedName>
        <fullName evidence="1">Uncharacterized protein</fullName>
    </submittedName>
</protein>
<dbReference type="OMA" id="IYNRWEN"/>
<reference evidence="1" key="2">
    <citation type="submission" date="2025-09" db="UniProtKB">
        <authorList>
            <consortium name="Ensembl"/>
        </authorList>
    </citation>
    <scope>IDENTIFICATION</scope>
</reference>
<dbReference type="Proteomes" id="UP001108240">
    <property type="component" value="Unplaced"/>
</dbReference>
<dbReference type="GO" id="GO:0034472">
    <property type="term" value="P:snRNA 3'-end processing"/>
    <property type="evidence" value="ECO:0007669"/>
    <property type="project" value="InterPro"/>
</dbReference>
<organism evidence="1 2">
    <name type="scientific">Cyprinus carpio carpio</name>
    <dbReference type="NCBI Taxonomy" id="630221"/>
    <lineage>
        <taxon>Eukaryota</taxon>
        <taxon>Metazoa</taxon>
        <taxon>Chordata</taxon>
        <taxon>Craniata</taxon>
        <taxon>Vertebrata</taxon>
        <taxon>Euteleostomi</taxon>
        <taxon>Actinopterygii</taxon>
        <taxon>Neopterygii</taxon>
        <taxon>Teleostei</taxon>
        <taxon>Ostariophysi</taxon>
        <taxon>Cypriniformes</taxon>
        <taxon>Cyprinidae</taxon>
        <taxon>Cyprininae</taxon>
        <taxon>Cyprinus</taxon>
    </lineage>
</organism>